<proteinExistence type="predicted"/>
<protein>
    <submittedName>
        <fullName evidence="2">Uncharacterized protein</fullName>
    </submittedName>
</protein>
<keyword evidence="3" id="KW-1185">Reference proteome</keyword>
<evidence type="ECO:0000313" key="3">
    <source>
        <dbReference type="Proteomes" id="UP001163387"/>
    </source>
</evidence>
<name>A0ABM8BVZ7_9MOLU</name>
<organism evidence="2 3">
    <name type="scientific">Spiroplasma ixodetis</name>
    <dbReference type="NCBI Taxonomy" id="2141"/>
    <lineage>
        <taxon>Bacteria</taxon>
        <taxon>Bacillati</taxon>
        <taxon>Mycoplasmatota</taxon>
        <taxon>Mollicutes</taxon>
        <taxon>Entomoplasmatales</taxon>
        <taxon>Spiroplasmataceae</taxon>
        <taxon>Spiroplasma</taxon>
    </lineage>
</organism>
<keyword evidence="1" id="KW-0812">Transmembrane</keyword>
<evidence type="ECO:0000256" key="1">
    <source>
        <dbReference type="SAM" id="Phobius"/>
    </source>
</evidence>
<evidence type="ECO:0000313" key="2">
    <source>
        <dbReference type="EMBL" id="BDT04043.1"/>
    </source>
</evidence>
<reference evidence="2 3" key="1">
    <citation type="journal article" date="2022" name="Front. Microbiol.">
        <title>Male-killing mechanisms vary between Spiroplasma species.</title>
        <authorList>
            <person name="Arai H."/>
            <person name="Inoue M."/>
            <person name="Kageyama D."/>
        </authorList>
    </citation>
    <scope>NUCLEOTIDE SEQUENCE [LARGE SCALE GENOMIC DNA]</scope>
    <source>
        <strain evidence="3">sHm</strain>
    </source>
</reference>
<keyword evidence="1" id="KW-0472">Membrane</keyword>
<feature type="transmembrane region" description="Helical" evidence="1">
    <location>
        <begin position="6"/>
        <end position="28"/>
    </location>
</feature>
<accession>A0ABM8BVZ7</accession>
<dbReference type="Proteomes" id="UP001163387">
    <property type="component" value="Chromosome"/>
</dbReference>
<dbReference type="EMBL" id="AP026933">
    <property type="protein sequence ID" value="BDT04043.1"/>
    <property type="molecule type" value="Genomic_DNA"/>
</dbReference>
<sequence length="51" mass="5652">MAINLIHPPLLIMSLVIGGIAIVLRGGAEVFSPKSKKFDHEFLTKYVIMKN</sequence>
<keyword evidence="1" id="KW-1133">Transmembrane helix</keyword>
<gene>
    <name evidence="2" type="ORF">SHM_16890</name>
</gene>